<dbReference type="InterPro" id="IPR011051">
    <property type="entry name" value="RmlC_Cupin_sf"/>
</dbReference>
<dbReference type="Pfam" id="PF07883">
    <property type="entry name" value="Cupin_2"/>
    <property type="match status" value="1"/>
</dbReference>
<keyword evidence="1" id="KW-0479">Metal-binding</keyword>
<proteinExistence type="predicted"/>
<dbReference type="KEGG" id="dpg:DESPIGER_1609"/>
<dbReference type="GO" id="GO:0046872">
    <property type="term" value="F:metal ion binding"/>
    <property type="evidence" value="ECO:0007669"/>
    <property type="project" value="UniProtKB-KW"/>
</dbReference>
<dbReference type="InterPro" id="IPR051610">
    <property type="entry name" value="GPI/OXD"/>
</dbReference>
<sequence length="115" mass="12932">MIRRKEDHIRFDRQIAGGPGLIHATQLLNEGEFHDKGRLFNIVRLGPGEAVGRHQHVGDMEVYHILKGQCRYDDNGTEVMLQAGDTAVCPDGEWHAVHNDGPGDMEMVCLILFTR</sequence>
<reference evidence="4" key="1">
    <citation type="submission" date="2016-10" db="EMBL/GenBank/DDBJ databases">
        <authorList>
            <person name="Wegmann U."/>
        </authorList>
    </citation>
    <scope>NUCLEOTIDE SEQUENCE [LARGE SCALE GENOMIC DNA]</scope>
</reference>
<dbReference type="Proteomes" id="UP000186323">
    <property type="component" value="Chromosome I"/>
</dbReference>
<dbReference type="AlphaFoldDB" id="A0A1K1LIX6"/>
<accession>A0A1K1LIX6</accession>
<dbReference type="EMBL" id="LT630450">
    <property type="protein sequence ID" value="SFV73446.1"/>
    <property type="molecule type" value="Genomic_DNA"/>
</dbReference>
<dbReference type="RefSeq" id="WP_072335225.1">
    <property type="nucleotide sequence ID" value="NZ_CALJDE010000066.1"/>
</dbReference>
<keyword evidence="4" id="KW-1185">Reference proteome</keyword>
<evidence type="ECO:0000259" key="2">
    <source>
        <dbReference type="Pfam" id="PF07883"/>
    </source>
</evidence>
<dbReference type="SUPFAM" id="SSF51182">
    <property type="entry name" value="RmlC-like cupins"/>
    <property type="match status" value="1"/>
</dbReference>
<evidence type="ECO:0000313" key="4">
    <source>
        <dbReference type="Proteomes" id="UP000186323"/>
    </source>
</evidence>
<dbReference type="PANTHER" id="PTHR35848:SF6">
    <property type="entry name" value="CUPIN TYPE-2 DOMAIN-CONTAINING PROTEIN"/>
    <property type="match status" value="1"/>
</dbReference>
<gene>
    <name evidence="3" type="ORF">DESPIGER_1609</name>
</gene>
<dbReference type="InterPro" id="IPR013096">
    <property type="entry name" value="Cupin_2"/>
</dbReference>
<protein>
    <recommendedName>
        <fullName evidence="2">Cupin type-2 domain-containing protein</fullName>
    </recommendedName>
</protein>
<organism evidence="3 4">
    <name type="scientific">Desulfovibrio piger</name>
    <dbReference type="NCBI Taxonomy" id="901"/>
    <lineage>
        <taxon>Bacteria</taxon>
        <taxon>Pseudomonadati</taxon>
        <taxon>Thermodesulfobacteriota</taxon>
        <taxon>Desulfovibrionia</taxon>
        <taxon>Desulfovibrionales</taxon>
        <taxon>Desulfovibrionaceae</taxon>
        <taxon>Desulfovibrio</taxon>
    </lineage>
</organism>
<feature type="domain" description="Cupin type-2" evidence="2">
    <location>
        <begin position="42"/>
        <end position="110"/>
    </location>
</feature>
<dbReference type="CDD" id="cd02221">
    <property type="entry name" value="cupin_TM1287-like"/>
    <property type="match status" value="1"/>
</dbReference>
<dbReference type="Gene3D" id="2.60.120.10">
    <property type="entry name" value="Jelly Rolls"/>
    <property type="match status" value="1"/>
</dbReference>
<dbReference type="InterPro" id="IPR014710">
    <property type="entry name" value="RmlC-like_jellyroll"/>
</dbReference>
<dbReference type="OrthoDB" id="9791637at2"/>
<dbReference type="PANTHER" id="PTHR35848">
    <property type="entry name" value="OXALATE-BINDING PROTEIN"/>
    <property type="match status" value="1"/>
</dbReference>
<name>A0A1K1LIX6_9BACT</name>
<evidence type="ECO:0000313" key="3">
    <source>
        <dbReference type="EMBL" id="SFV73446.1"/>
    </source>
</evidence>
<evidence type="ECO:0000256" key="1">
    <source>
        <dbReference type="ARBA" id="ARBA00022723"/>
    </source>
</evidence>